<dbReference type="InterPro" id="IPR027359">
    <property type="entry name" value="Volt_channel_dom_sf"/>
</dbReference>
<organism evidence="8 9">
    <name type="scientific">Leptothoe spongobia TAU-MAC 1115</name>
    <dbReference type="NCBI Taxonomy" id="1967444"/>
    <lineage>
        <taxon>Bacteria</taxon>
        <taxon>Bacillati</taxon>
        <taxon>Cyanobacteriota</taxon>
        <taxon>Cyanophyceae</taxon>
        <taxon>Nodosilineales</taxon>
        <taxon>Cymatolegaceae</taxon>
        <taxon>Leptothoe</taxon>
        <taxon>Leptothoe spongobia</taxon>
    </lineage>
</organism>
<dbReference type="Gene3D" id="3.40.50.720">
    <property type="entry name" value="NAD(P)-binding Rossmann-like Domain"/>
    <property type="match status" value="1"/>
</dbReference>
<keyword evidence="4 6" id="KW-0472">Membrane</keyword>
<gene>
    <name evidence="8" type="ORF">IXB50_14815</name>
</gene>
<evidence type="ECO:0000259" key="7">
    <source>
        <dbReference type="PROSITE" id="PS51201"/>
    </source>
</evidence>
<keyword evidence="2 6" id="KW-0812">Transmembrane</keyword>
<dbReference type="Gene3D" id="1.10.287.70">
    <property type="match status" value="1"/>
</dbReference>
<keyword evidence="9" id="KW-1185">Reference proteome</keyword>
<feature type="transmembrane region" description="Helical" evidence="6">
    <location>
        <begin position="128"/>
        <end position="158"/>
    </location>
</feature>
<dbReference type="Pfam" id="PF00520">
    <property type="entry name" value="Ion_trans"/>
    <property type="match status" value="1"/>
</dbReference>
<reference evidence="8" key="1">
    <citation type="submission" date="2020-11" db="EMBL/GenBank/DDBJ databases">
        <authorList>
            <person name="Konstantinou D."/>
            <person name="Gkelis S."/>
            <person name="Popin R."/>
            <person name="Fewer D."/>
            <person name="Sivonen K."/>
        </authorList>
    </citation>
    <scope>NUCLEOTIDE SEQUENCE</scope>
    <source>
        <strain evidence="8">TAU-MAC 1115</strain>
    </source>
</reference>
<dbReference type="RefSeq" id="WP_215609764.1">
    <property type="nucleotide sequence ID" value="NZ_JADOES010000031.1"/>
</dbReference>
<feature type="transmembrane region" description="Helical" evidence="6">
    <location>
        <begin position="57"/>
        <end position="75"/>
    </location>
</feature>
<dbReference type="GO" id="GO:0006813">
    <property type="term" value="P:potassium ion transport"/>
    <property type="evidence" value="ECO:0007669"/>
    <property type="project" value="InterPro"/>
</dbReference>
<dbReference type="EMBL" id="JADOES010000031">
    <property type="protein sequence ID" value="MBT9316698.1"/>
    <property type="molecule type" value="Genomic_DNA"/>
</dbReference>
<dbReference type="PANTHER" id="PTHR43833:SF9">
    <property type="entry name" value="POTASSIUM CHANNEL PROTEIN YUGO-RELATED"/>
    <property type="match status" value="1"/>
</dbReference>
<name>A0A947DHG9_9CYAN</name>
<dbReference type="AlphaFoldDB" id="A0A947DHG9"/>
<evidence type="ECO:0000256" key="6">
    <source>
        <dbReference type="SAM" id="Phobius"/>
    </source>
</evidence>
<proteinExistence type="predicted"/>
<dbReference type="PANTHER" id="PTHR43833">
    <property type="entry name" value="POTASSIUM CHANNEL PROTEIN 2-RELATED-RELATED"/>
    <property type="match status" value="1"/>
</dbReference>
<reference evidence="8" key="2">
    <citation type="journal article" date="2021" name="Mar. Drugs">
        <title>Genome Reduction and Secondary Metabolism of the Marine Sponge-Associated Cyanobacterium Leptothoe.</title>
        <authorList>
            <person name="Konstantinou D."/>
            <person name="Popin R.V."/>
            <person name="Fewer D.P."/>
            <person name="Sivonen K."/>
            <person name="Gkelis S."/>
        </authorList>
    </citation>
    <scope>NUCLEOTIDE SEQUENCE</scope>
    <source>
        <strain evidence="8">TAU-MAC 1115</strain>
    </source>
</reference>
<evidence type="ECO:0000256" key="1">
    <source>
        <dbReference type="ARBA" id="ARBA00004141"/>
    </source>
</evidence>
<dbReference type="InterPro" id="IPR036291">
    <property type="entry name" value="NAD(P)-bd_dom_sf"/>
</dbReference>
<dbReference type="GO" id="GO:0016020">
    <property type="term" value="C:membrane"/>
    <property type="evidence" value="ECO:0007669"/>
    <property type="project" value="UniProtKB-SubCell"/>
</dbReference>
<dbReference type="InterPro" id="IPR005821">
    <property type="entry name" value="Ion_trans_dom"/>
</dbReference>
<accession>A0A947DHG9</accession>
<evidence type="ECO:0000256" key="3">
    <source>
        <dbReference type="ARBA" id="ARBA00022989"/>
    </source>
</evidence>
<dbReference type="Proteomes" id="UP000717364">
    <property type="component" value="Unassembled WGS sequence"/>
</dbReference>
<dbReference type="Gene3D" id="1.20.120.350">
    <property type="entry name" value="Voltage-gated potassium channels. Chain C"/>
    <property type="match status" value="1"/>
</dbReference>
<feature type="domain" description="RCK N-terminal" evidence="7">
    <location>
        <begin position="240"/>
        <end position="374"/>
    </location>
</feature>
<dbReference type="GO" id="GO:0005216">
    <property type="term" value="F:monoatomic ion channel activity"/>
    <property type="evidence" value="ECO:0007669"/>
    <property type="project" value="InterPro"/>
</dbReference>
<dbReference type="PROSITE" id="PS51201">
    <property type="entry name" value="RCK_N"/>
    <property type="match status" value="1"/>
</dbReference>
<evidence type="ECO:0000256" key="2">
    <source>
        <dbReference type="ARBA" id="ARBA00022692"/>
    </source>
</evidence>
<evidence type="ECO:0000313" key="8">
    <source>
        <dbReference type="EMBL" id="MBT9316698.1"/>
    </source>
</evidence>
<keyword evidence="3 6" id="KW-1133">Transmembrane helix</keyword>
<dbReference type="SUPFAM" id="SSF51735">
    <property type="entry name" value="NAD(P)-binding Rossmann-fold domains"/>
    <property type="match status" value="1"/>
</dbReference>
<feature type="transmembrane region" description="Helical" evidence="6">
    <location>
        <begin position="87"/>
        <end position="107"/>
    </location>
</feature>
<protein>
    <recommendedName>
        <fullName evidence="5">BK channel</fullName>
    </recommendedName>
</protein>
<feature type="transmembrane region" description="Helical" evidence="6">
    <location>
        <begin position="197"/>
        <end position="222"/>
    </location>
</feature>
<dbReference type="SUPFAM" id="SSF81324">
    <property type="entry name" value="Voltage-gated potassium channels"/>
    <property type="match status" value="1"/>
</dbReference>
<evidence type="ECO:0000256" key="4">
    <source>
        <dbReference type="ARBA" id="ARBA00023136"/>
    </source>
</evidence>
<evidence type="ECO:0000313" key="9">
    <source>
        <dbReference type="Proteomes" id="UP000717364"/>
    </source>
</evidence>
<evidence type="ECO:0000256" key="5">
    <source>
        <dbReference type="ARBA" id="ARBA00029579"/>
    </source>
</evidence>
<dbReference type="InterPro" id="IPR050721">
    <property type="entry name" value="Trk_Ktr_HKT_K-transport"/>
</dbReference>
<sequence length="476" mass="53460">MTVGAPRTLRFKERIDRFLHAPQTEIALVVLILLSVMLVVIEVVLETRGLTILWVRHLQVGLTSVFICELTLRYWVARKKRRFWRNYWLDILAVMPMITAFRLLRLLRILRLLRAGILLNRSLGRLSSAIATSLGMQIGVFMVIGLIVLTGGLATYLFEAPSNPRIHSLRDSMWWSFLSLVAGEPIGGDPQTDIGRLIALMVMMGGLTTFAVFTGVVSAVMMRKLETFMDFKALEIDELQDHIVICGWNRGGHLIVEELLADGDMKHCAVVIVAEDTDEPSQELKHLNRSQLYFYSEDYTKIDILETIGINCASRAILLADATHPRTDQDRDARTVLAALTIEKINPSIYTCAQLLDRRNDVQLKLAGVDDVIVTEEVASHLIATSTRNQGSVEALAELLTVQSGNQIYEVQVPTTWVGQHYWTLAQHLKQQSDALLLAIESMKKGERTTLVNPPADLILSKEDRLVIIARQVPSF</sequence>
<dbReference type="InterPro" id="IPR003148">
    <property type="entry name" value="RCK_N"/>
</dbReference>
<comment type="caution">
    <text evidence="8">The sequence shown here is derived from an EMBL/GenBank/DDBJ whole genome shotgun (WGS) entry which is preliminary data.</text>
</comment>
<comment type="subcellular location">
    <subcellularLocation>
        <location evidence="1">Membrane</location>
        <topology evidence="1">Multi-pass membrane protein</topology>
    </subcellularLocation>
</comment>
<feature type="transmembrane region" description="Helical" evidence="6">
    <location>
        <begin position="26"/>
        <end position="45"/>
    </location>
</feature>
<dbReference type="Pfam" id="PF02254">
    <property type="entry name" value="TrkA_N"/>
    <property type="match status" value="1"/>
</dbReference>